<comment type="subcellular location">
    <subcellularLocation>
        <location evidence="1">Endomembrane system</location>
        <topology evidence="1">Multi-pass membrane protein</topology>
    </subcellularLocation>
</comment>
<dbReference type="EMBL" id="JNBR01001463">
    <property type="protein sequence ID" value="OQR87159.1"/>
    <property type="molecule type" value="Genomic_DNA"/>
</dbReference>
<comment type="caution">
    <text evidence="8">The sequence shown here is derived from an EMBL/GenBank/DDBJ whole genome shotgun (WGS) entry which is preliminary data.</text>
</comment>
<sequence>MPNKAEYQAIPVDLSPTSSPSSAAKRLWQWRLKMVLINLVEFSAESSRGVVMPTLFLYTQSLGGGLYEMGLLTSVFSVGRLISSTVFGWLCDRYSFRFVYVVSSAIGLLGNIVYLFADLHVYNCVHVLLVSRFLVGFGAGNRSVCRANVAAITHVDQRLKYMTILAMVVFLGYALTPGLGGIMNNIDFTIAGLHIHKLTASMNLATIMLMFVAWDEDIGLRDAPDVSPTPFGKKSKVANTNTALPDRLVYWGVFVFMTLNVVARGILSIFETVNVPLFIDVTGHTNATAVAAASTFQFNMGLLGLFAYLAIEIWRHAITDVMWLLIGFGALALGNLVLILDMASMSYTELAIGIFFVWSVGSPLTTAVCVAAFSKILGSRQQGTWMGLLGSAASVSRIIMPLLPALFSTFTPLFWLNFALCVASIGLLVWYDAIVKRERALQTSQSLLSKSGSGLQVTVRPREPAKRTQQWHVQLGLISFVIFGAEASRGIVMATMFPYCEALGGGLYELGLLTSVFSFGRLISSTVFGWMCDRWSFRSVYLVSSAIGVVGNVLYLVPNTRVLVASRFLTGVSSGNLSVCRANVAVMTTPDIRLKYLTVLAVMVYFGYALTPGLGGLLTNVNINVAGFHVDKYTAPGLVLAVMSCASLLGILAVYDDSISAHDAPAPFGQPRAKSTAPLARAAFVLSDRLVYAGVGLFIMLNVVSRGVLSIYETINVPLFVQVTHEANATVITAAASFQFNFGLLGLLGYFSIEVWHNAISEVTWLLGGLLALGVGNMILALHDAPSYEELWVGVFFLWSVGSPITTAVCVSAFSKILGSRQQGTWMGLLGSAASVSRIIMPMLPALFSTFTPLFMINVVLCAFAMVCLAAYDFVVKRAKAAHEWTTAVVPAAADHTLERMP</sequence>
<evidence type="ECO:0000256" key="4">
    <source>
        <dbReference type="ARBA" id="ARBA00022989"/>
    </source>
</evidence>
<keyword evidence="9" id="KW-1185">Reference proteome</keyword>
<evidence type="ECO:0000259" key="7">
    <source>
        <dbReference type="PROSITE" id="PS50850"/>
    </source>
</evidence>
<dbReference type="PANTHER" id="PTHR23510:SF3">
    <property type="entry name" value="MAJOR FACILITATOR SUPERFAMILY DOMAIN-CONTAINING PROTEIN 8"/>
    <property type="match status" value="1"/>
</dbReference>
<evidence type="ECO:0000313" key="9">
    <source>
        <dbReference type="Proteomes" id="UP000243579"/>
    </source>
</evidence>
<dbReference type="Gene3D" id="1.20.1250.20">
    <property type="entry name" value="MFS general substrate transporter like domains"/>
    <property type="match status" value="2"/>
</dbReference>
<evidence type="ECO:0000256" key="1">
    <source>
        <dbReference type="ARBA" id="ARBA00004127"/>
    </source>
</evidence>
<feature type="transmembrane region" description="Helical" evidence="6">
    <location>
        <begin position="475"/>
        <end position="499"/>
    </location>
</feature>
<feature type="transmembrane region" description="Helical" evidence="6">
    <location>
        <begin position="539"/>
        <end position="558"/>
    </location>
</feature>
<organism evidence="8 9">
    <name type="scientific">Achlya hypogyna</name>
    <name type="common">Oomycete</name>
    <name type="synonym">Protoachlya hypogyna</name>
    <dbReference type="NCBI Taxonomy" id="1202772"/>
    <lineage>
        <taxon>Eukaryota</taxon>
        <taxon>Sar</taxon>
        <taxon>Stramenopiles</taxon>
        <taxon>Oomycota</taxon>
        <taxon>Saprolegniomycetes</taxon>
        <taxon>Saprolegniales</taxon>
        <taxon>Achlyaceae</taxon>
        <taxon>Achlya</taxon>
    </lineage>
</organism>
<reference evidence="8 9" key="1">
    <citation type="journal article" date="2014" name="Genome Biol. Evol.">
        <title>The secreted proteins of Achlya hypogyna and Thraustotheca clavata identify the ancestral oomycete secretome and reveal gene acquisitions by horizontal gene transfer.</title>
        <authorList>
            <person name="Misner I."/>
            <person name="Blouin N."/>
            <person name="Leonard G."/>
            <person name="Richards T.A."/>
            <person name="Lane C.E."/>
        </authorList>
    </citation>
    <scope>NUCLEOTIDE SEQUENCE [LARGE SCALE GENOMIC DNA]</scope>
    <source>
        <strain evidence="8 9">ATCC 48635</strain>
    </source>
</reference>
<feature type="transmembrane region" description="Helical" evidence="6">
    <location>
        <begin position="596"/>
        <end position="615"/>
    </location>
</feature>
<dbReference type="InterPro" id="IPR011701">
    <property type="entry name" value="MFS"/>
</dbReference>
<feature type="domain" description="Major facilitator superfamily (MFS) profile" evidence="7">
    <location>
        <begin position="33"/>
        <end position="436"/>
    </location>
</feature>
<dbReference type="STRING" id="1202772.A0A1V9YN41"/>
<evidence type="ECO:0000256" key="3">
    <source>
        <dbReference type="ARBA" id="ARBA00022692"/>
    </source>
</evidence>
<dbReference type="SUPFAM" id="SSF103473">
    <property type="entry name" value="MFS general substrate transporter"/>
    <property type="match status" value="2"/>
</dbReference>
<evidence type="ECO:0000313" key="8">
    <source>
        <dbReference type="EMBL" id="OQR87159.1"/>
    </source>
</evidence>
<feature type="transmembrane region" description="Helical" evidence="6">
    <location>
        <begin position="763"/>
        <end position="785"/>
    </location>
</feature>
<dbReference type="InterPro" id="IPR020846">
    <property type="entry name" value="MFS_dom"/>
</dbReference>
<dbReference type="GO" id="GO:0012505">
    <property type="term" value="C:endomembrane system"/>
    <property type="evidence" value="ECO:0007669"/>
    <property type="project" value="UniProtKB-SubCell"/>
</dbReference>
<gene>
    <name evidence="8" type="ORF">ACHHYP_09481</name>
</gene>
<dbReference type="AlphaFoldDB" id="A0A1V9YN41"/>
<dbReference type="PROSITE" id="PS50850">
    <property type="entry name" value="MFS"/>
    <property type="match status" value="1"/>
</dbReference>
<keyword evidence="4 6" id="KW-1133">Transmembrane helix</keyword>
<feature type="transmembrane region" description="Helical" evidence="6">
    <location>
        <begin position="791"/>
        <end position="814"/>
    </location>
</feature>
<feature type="transmembrane region" description="Helical" evidence="6">
    <location>
        <begin position="635"/>
        <end position="655"/>
    </location>
</feature>
<proteinExistence type="predicted"/>
<feature type="transmembrane region" description="Helical" evidence="6">
    <location>
        <begin position="854"/>
        <end position="875"/>
    </location>
</feature>
<feature type="transmembrane region" description="Helical" evidence="6">
    <location>
        <begin position="385"/>
        <end position="407"/>
    </location>
</feature>
<dbReference type="InterPro" id="IPR036259">
    <property type="entry name" value="MFS_trans_sf"/>
</dbReference>
<evidence type="ECO:0000256" key="5">
    <source>
        <dbReference type="ARBA" id="ARBA00023136"/>
    </source>
</evidence>
<evidence type="ECO:0000256" key="6">
    <source>
        <dbReference type="SAM" id="Phobius"/>
    </source>
</evidence>
<feature type="transmembrane region" description="Helical" evidence="6">
    <location>
        <begin position="70"/>
        <end position="91"/>
    </location>
</feature>
<feature type="transmembrane region" description="Helical" evidence="6">
    <location>
        <begin position="413"/>
        <end position="431"/>
    </location>
</feature>
<protein>
    <submittedName>
        <fullName evidence="8">Major Facilitator Superfamily (MFS)</fullName>
    </submittedName>
</protein>
<feature type="transmembrane region" description="Helical" evidence="6">
    <location>
        <begin position="350"/>
        <end position="373"/>
    </location>
</feature>
<feature type="transmembrane region" description="Helical" evidence="6">
    <location>
        <begin position="690"/>
        <end position="709"/>
    </location>
</feature>
<evidence type="ECO:0000256" key="2">
    <source>
        <dbReference type="ARBA" id="ARBA00022448"/>
    </source>
</evidence>
<feature type="transmembrane region" description="Helical" evidence="6">
    <location>
        <begin position="98"/>
        <end position="114"/>
    </location>
</feature>
<feature type="transmembrane region" description="Helical" evidence="6">
    <location>
        <begin position="161"/>
        <end position="183"/>
    </location>
</feature>
<keyword evidence="2" id="KW-0813">Transport</keyword>
<feature type="transmembrane region" description="Helical" evidence="6">
    <location>
        <begin position="248"/>
        <end position="270"/>
    </location>
</feature>
<dbReference type="Proteomes" id="UP000243579">
    <property type="component" value="Unassembled WGS sequence"/>
</dbReference>
<feature type="transmembrane region" description="Helical" evidence="6">
    <location>
        <begin position="323"/>
        <end position="344"/>
    </location>
</feature>
<keyword evidence="5 6" id="KW-0472">Membrane</keyword>
<dbReference type="InterPro" id="IPR051068">
    <property type="entry name" value="MFS_Domain-Containing_Protein"/>
</dbReference>
<accession>A0A1V9YN41</accession>
<feature type="transmembrane region" description="Helical" evidence="6">
    <location>
        <begin position="826"/>
        <end position="848"/>
    </location>
</feature>
<feature type="transmembrane region" description="Helical" evidence="6">
    <location>
        <begin position="290"/>
        <end position="311"/>
    </location>
</feature>
<dbReference type="OrthoDB" id="370281at2759"/>
<dbReference type="PANTHER" id="PTHR23510">
    <property type="entry name" value="INNER MEMBRANE TRANSPORT PROTEIN YAJR"/>
    <property type="match status" value="1"/>
</dbReference>
<keyword evidence="3 6" id="KW-0812">Transmembrane</keyword>
<feature type="transmembrane region" description="Helical" evidence="6">
    <location>
        <begin position="729"/>
        <end position="751"/>
    </location>
</feature>
<dbReference type="Pfam" id="PF07690">
    <property type="entry name" value="MFS_1"/>
    <property type="match status" value="2"/>
</dbReference>
<name>A0A1V9YN41_ACHHY</name>
<dbReference type="GO" id="GO:0022857">
    <property type="term" value="F:transmembrane transporter activity"/>
    <property type="evidence" value="ECO:0007669"/>
    <property type="project" value="InterPro"/>
</dbReference>